<dbReference type="InterPro" id="IPR051691">
    <property type="entry name" value="Metab_Enz_Cyan_OpOx_G3PDH"/>
</dbReference>
<evidence type="ECO:0000259" key="3">
    <source>
        <dbReference type="Pfam" id="PF17806"/>
    </source>
</evidence>
<dbReference type="Gene3D" id="3.50.50.60">
    <property type="entry name" value="FAD/NAD(P)-binding domain"/>
    <property type="match status" value="3"/>
</dbReference>
<evidence type="ECO:0000313" key="4">
    <source>
        <dbReference type="EMBL" id="PSL21232.1"/>
    </source>
</evidence>
<dbReference type="InterPro" id="IPR017224">
    <property type="entry name" value="Opine_Oxase_asu/HCN_bsu"/>
</dbReference>
<evidence type="ECO:0000259" key="2">
    <source>
        <dbReference type="Pfam" id="PF07992"/>
    </source>
</evidence>
<dbReference type="Gene3D" id="1.10.10.1100">
    <property type="entry name" value="BFD-like [2Fe-2S]-binding domain"/>
    <property type="match status" value="1"/>
</dbReference>
<comment type="caution">
    <text evidence="4">The sequence shown here is derived from an EMBL/GenBank/DDBJ whole genome shotgun (WGS) entry which is preliminary data.</text>
</comment>
<dbReference type="PRINTS" id="PR00368">
    <property type="entry name" value="FADPNR"/>
</dbReference>
<evidence type="ECO:0000256" key="1">
    <source>
        <dbReference type="ARBA" id="ARBA00023002"/>
    </source>
</evidence>
<dbReference type="PIRSF" id="PIRSF037495">
    <property type="entry name" value="Opine_OX_OoxA/HcnB"/>
    <property type="match status" value="1"/>
</dbReference>
<evidence type="ECO:0000313" key="5">
    <source>
        <dbReference type="Proteomes" id="UP000240418"/>
    </source>
</evidence>
<dbReference type="PRINTS" id="PR00469">
    <property type="entry name" value="PNDRDTASEII"/>
</dbReference>
<feature type="domain" description="SoxA A3" evidence="3">
    <location>
        <begin position="377"/>
        <end position="453"/>
    </location>
</feature>
<dbReference type="CDD" id="cd19946">
    <property type="entry name" value="GlpA-like_Fer2_BFD-like"/>
    <property type="match status" value="1"/>
</dbReference>
<dbReference type="InterPro" id="IPR036188">
    <property type="entry name" value="FAD/NAD-bd_sf"/>
</dbReference>
<dbReference type="InterPro" id="IPR023753">
    <property type="entry name" value="FAD/NAD-binding_dom"/>
</dbReference>
<dbReference type="SUPFAM" id="SSF51905">
    <property type="entry name" value="FAD/NAD(P)-binding domain"/>
    <property type="match status" value="1"/>
</dbReference>
<keyword evidence="1" id="KW-0560">Oxidoreductase</keyword>
<dbReference type="InterPro" id="IPR041117">
    <property type="entry name" value="SoxA_A3"/>
</dbReference>
<keyword evidence="5" id="KW-1185">Reference proteome</keyword>
<dbReference type="OrthoDB" id="9801699at2"/>
<organism evidence="4 5">
    <name type="scientific">Shimia abyssi</name>
    <dbReference type="NCBI Taxonomy" id="1662395"/>
    <lineage>
        <taxon>Bacteria</taxon>
        <taxon>Pseudomonadati</taxon>
        <taxon>Pseudomonadota</taxon>
        <taxon>Alphaproteobacteria</taxon>
        <taxon>Rhodobacterales</taxon>
        <taxon>Roseobacteraceae</taxon>
    </lineage>
</organism>
<sequence length="468" mass="50137">MHRVNLAIIGAGPAGMAAAAEAAKAGVRVLLLDEQATLGGQIFRNVEVGSELRGAVLGRDYRRGALLTDAVAKSDVDYVAKARVWSIEENHVAYSTPDGEYLVEADHVLLATGALERAMPVPGWTLPGVMTAGAAQIMLKQSGIVAREAVLVGSGPLLYLVAVQLVRAGFPPKALVETQTRSDMRRAMTHWRAAMRGWRYLQKGAATLNELRNAGVPRYVKSRNIALLGSRRVDAVHFSCGGAIHEMATDTVLLHHGVVPDVQAARMAGIEHHWNAQQNAFVPKVDPWGRTECDGVWIAGDGAGIGGAMSAELSGRITGLAVAHELGSLPRAERDRRANPLIGQRNVELSIRPFIDRAFPPYHEALAPEDEVTVCRCEEVKAGQIREAAEQGCLGPNQAKAFTRAGMGRCQGRYCGLSVSRILADANNRSMDDTGYVRVRPPLKPVTLGQVAALHDPNAPLEQAGGHD</sequence>
<dbReference type="Proteomes" id="UP000240418">
    <property type="component" value="Unassembled WGS sequence"/>
</dbReference>
<dbReference type="PANTHER" id="PTHR42949:SF3">
    <property type="entry name" value="ANAEROBIC GLYCEROL-3-PHOSPHATE DEHYDROGENASE SUBUNIT B"/>
    <property type="match status" value="1"/>
</dbReference>
<reference evidence="4 5" key="1">
    <citation type="submission" date="2018-03" db="EMBL/GenBank/DDBJ databases">
        <title>Genomic Encyclopedia of Archaeal and Bacterial Type Strains, Phase II (KMG-II): from individual species to whole genera.</title>
        <authorList>
            <person name="Goeker M."/>
        </authorList>
    </citation>
    <scope>NUCLEOTIDE SEQUENCE [LARGE SCALE GENOMIC DNA]</scope>
    <source>
        <strain evidence="4 5">DSM 100673</strain>
    </source>
</reference>
<protein>
    <submittedName>
        <fullName evidence="4">Thioredoxin reductase</fullName>
    </submittedName>
</protein>
<dbReference type="Pfam" id="PF07992">
    <property type="entry name" value="Pyr_redox_2"/>
    <property type="match status" value="1"/>
</dbReference>
<gene>
    <name evidence="4" type="ORF">CLV88_102352</name>
</gene>
<dbReference type="GO" id="GO:0016491">
    <property type="term" value="F:oxidoreductase activity"/>
    <property type="evidence" value="ECO:0007669"/>
    <property type="project" value="UniProtKB-KW"/>
</dbReference>
<accession>A0A2P8FHM3</accession>
<feature type="domain" description="FAD/NAD(P)-binding" evidence="2">
    <location>
        <begin position="5"/>
        <end position="309"/>
    </location>
</feature>
<dbReference type="EMBL" id="PYGJ01000002">
    <property type="protein sequence ID" value="PSL21232.1"/>
    <property type="molecule type" value="Genomic_DNA"/>
</dbReference>
<dbReference type="PANTHER" id="PTHR42949">
    <property type="entry name" value="ANAEROBIC GLYCEROL-3-PHOSPHATE DEHYDROGENASE SUBUNIT B"/>
    <property type="match status" value="1"/>
</dbReference>
<dbReference type="InterPro" id="IPR041854">
    <property type="entry name" value="BFD-like_2Fe2S-bd_dom_sf"/>
</dbReference>
<dbReference type="Pfam" id="PF17806">
    <property type="entry name" value="SO_alpha_A3"/>
    <property type="match status" value="1"/>
</dbReference>
<dbReference type="RefSeq" id="WP_106607419.1">
    <property type="nucleotide sequence ID" value="NZ_PYGJ01000002.1"/>
</dbReference>
<name>A0A2P8FHM3_9RHOB</name>
<proteinExistence type="predicted"/>
<dbReference type="AlphaFoldDB" id="A0A2P8FHM3"/>